<keyword evidence="3" id="KW-1185">Reference proteome</keyword>
<feature type="chain" id="PRO_5025576489" evidence="1">
    <location>
        <begin position="24"/>
        <end position="54"/>
    </location>
</feature>
<name>A0A6A4NY33_LUPAL</name>
<dbReference type="EMBL" id="WOCE01000015">
    <property type="protein sequence ID" value="KAE9598476.1"/>
    <property type="molecule type" value="Genomic_DNA"/>
</dbReference>
<comment type="caution">
    <text evidence="2">The sequence shown here is derived from an EMBL/GenBank/DDBJ whole genome shotgun (WGS) entry which is preliminary data.</text>
</comment>
<accession>A0A6A4NY33</accession>
<evidence type="ECO:0000313" key="3">
    <source>
        <dbReference type="Proteomes" id="UP000447434"/>
    </source>
</evidence>
<dbReference type="Proteomes" id="UP000447434">
    <property type="component" value="Chromosome 15"/>
</dbReference>
<reference evidence="3" key="1">
    <citation type="journal article" date="2020" name="Nat. Commun.">
        <title>Genome sequence of the cluster root forming white lupin.</title>
        <authorList>
            <person name="Hufnagel B."/>
            <person name="Marques A."/>
            <person name="Soriano A."/>
            <person name="Marques L."/>
            <person name="Divol F."/>
            <person name="Doumas P."/>
            <person name="Sallet E."/>
            <person name="Mancinotti D."/>
            <person name="Carrere S."/>
            <person name="Marande W."/>
            <person name="Arribat S."/>
            <person name="Keller J."/>
            <person name="Huneau C."/>
            <person name="Blein T."/>
            <person name="Aime D."/>
            <person name="Laguerre M."/>
            <person name="Taylor J."/>
            <person name="Schubert V."/>
            <person name="Nelson M."/>
            <person name="Geu-Flores F."/>
            <person name="Crespi M."/>
            <person name="Gallardo-Guerrero K."/>
            <person name="Delaux P.-M."/>
            <person name="Salse J."/>
            <person name="Berges H."/>
            <person name="Guyot R."/>
            <person name="Gouzy J."/>
            <person name="Peret B."/>
        </authorList>
    </citation>
    <scope>NUCLEOTIDE SEQUENCE [LARGE SCALE GENOMIC DNA]</scope>
    <source>
        <strain evidence="3">cv. Amiga</strain>
    </source>
</reference>
<organism evidence="2 3">
    <name type="scientific">Lupinus albus</name>
    <name type="common">White lupine</name>
    <name type="synonym">Lupinus termis</name>
    <dbReference type="NCBI Taxonomy" id="3870"/>
    <lineage>
        <taxon>Eukaryota</taxon>
        <taxon>Viridiplantae</taxon>
        <taxon>Streptophyta</taxon>
        <taxon>Embryophyta</taxon>
        <taxon>Tracheophyta</taxon>
        <taxon>Spermatophyta</taxon>
        <taxon>Magnoliopsida</taxon>
        <taxon>eudicotyledons</taxon>
        <taxon>Gunneridae</taxon>
        <taxon>Pentapetalae</taxon>
        <taxon>rosids</taxon>
        <taxon>fabids</taxon>
        <taxon>Fabales</taxon>
        <taxon>Fabaceae</taxon>
        <taxon>Papilionoideae</taxon>
        <taxon>50 kb inversion clade</taxon>
        <taxon>genistoids sensu lato</taxon>
        <taxon>core genistoids</taxon>
        <taxon>Genisteae</taxon>
        <taxon>Lupinus</taxon>
    </lineage>
</organism>
<feature type="signal peptide" evidence="1">
    <location>
        <begin position="1"/>
        <end position="23"/>
    </location>
</feature>
<proteinExistence type="predicted"/>
<evidence type="ECO:0000256" key="1">
    <source>
        <dbReference type="SAM" id="SignalP"/>
    </source>
</evidence>
<evidence type="ECO:0000313" key="2">
    <source>
        <dbReference type="EMBL" id="KAE9598476.1"/>
    </source>
</evidence>
<sequence>MLPLFFMLPLFLCSPFVFEYMHALEYMCLKIGLKRKIHSSNSSSPFEFMRKKKN</sequence>
<protein>
    <submittedName>
        <fullName evidence="2">Uncharacterized protein</fullName>
    </submittedName>
</protein>
<gene>
    <name evidence="2" type="ORF">Lalb_Chr15g0081401</name>
</gene>
<keyword evidence="1" id="KW-0732">Signal</keyword>
<dbReference type="AlphaFoldDB" id="A0A6A4NY33"/>